<dbReference type="OrthoDB" id="4222821at2759"/>
<evidence type="ECO:0000313" key="5">
    <source>
        <dbReference type="Proteomes" id="UP000016936"/>
    </source>
</evidence>
<dbReference type="AlphaFoldDB" id="M2VDZ2"/>
<dbReference type="HOGENOM" id="CLU_622543_0_0_1"/>
<evidence type="ECO:0000259" key="3">
    <source>
        <dbReference type="PROSITE" id="PS50048"/>
    </source>
</evidence>
<protein>
    <recommendedName>
        <fullName evidence="3">Zn(2)-C6 fungal-type domain-containing protein</fullName>
    </recommendedName>
</protein>
<sequence length="440" mass="49721">MQDQDQYVDVDNELRLKEISRRSACDRCRRMKTRCDRGSNWDLVQLQQCRRCWQARVKCITTMEGQQHLNRPSDEPTHRHWKQFRTPSYSSSSSYQVSEAVQDAAGQHSNPSAEQSRGQFTADVPPSYPTAADTRSDYDIWSTYDIDHSWRDLGDGLDQEGNSTHTRLAAISPTNKALQNPTPSIDMIDSSTNVQNLLTASQFNHTSQECRDLFLHDSSISLESESLDKTIMSELMKFNNRVSLDLQDSTEASQHATNSKSVLVKTFQHSIVFTELLSRIRQVGDISDGSSSGSESADLRYGCSASEPYNKVDTDLALQLLSCNMNVNNMYKRLYMELRTRNWEIGNAHVLPTLSLEGLQSLDVVMRNQVLLHVCLLNFAKIQSEFEVIRSRGYLTPTAEKTFQIVIGASRKRALSDGLGIEQSLENFRQMLVDGGVLSL</sequence>
<dbReference type="GO" id="GO:0008270">
    <property type="term" value="F:zinc ion binding"/>
    <property type="evidence" value="ECO:0007669"/>
    <property type="project" value="InterPro"/>
</dbReference>
<feature type="compositionally biased region" description="Polar residues" evidence="2">
    <location>
        <begin position="107"/>
        <end position="119"/>
    </location>
</feature>
<dbReference type="InterPro" id="IPR036864">
    <property type="entry name" value="Zn2-C6_fun-type_DNA-bd_sf"/>
</dbReference>
<feature type="region of interest" description="Disordered" evidence="2">
    <location>
        <begin position="67"/>
        <end position="132"/>
    </location>
</feature>
<accession>M2VDZ2</accession>
<dbReference type="EMBL" id="KB445569">
    <property type="protein sequence ID" value="EMD97903.1"/>
    <property type="molecule type" value="Genomic_DNA"/>
</dbReference>
<proteinExistence type="predicted"/>
<keyword evidence="5" id="KW-1185">Reference proteome</keyword>
<gene>
    <name evidence="4" type="ORF">COCHEDRAFT_1086612</name>
</gene>
<keyword evidence="1" id="KW-0539">Nucleus</keyword>
<evidence type="ECO:0000313" key="4">
    <source>
        <dbReference type="EMBL" id="EMD97903.1"/>
    </source>
</evidence>
<dbReference type="Pfam" id="PF00172">
    <property type="entry name" value="Zn_clus"/>
    <property type="match status" value="1"/>
</dbReference>
<reference evidence="4 5" key="1">
    <citation type="journal article" date="2012" name="PLoS Pathog.">
        <title>Diverse lifestyles and strategies of plant pathogenesis encoded in the genomes of eighteen Dothideomycetes fungi.</title>
        <authorList>
            <person name="Ohm R.A."/>
            <person name="Feau N."/>
            <person name="Henrissat B."/>
            <person name="Schoch C.L."/>
            <person name="Horwitz B.A."/>
            <person name="Barry K.W."/>
            <person name="Condon B.J."/>
            <person name="Copeland A.C."/>
            <person name="Dhillon B."/>
            <person name="Glaser F."/>
            <person name="Hesse C.N."/>
            <person name="Kosti I."/>
            <person name="LaButti K."/>
            <person name="Lindquist E.A."/>
            <person name="Lucas S."/>
            <person name="Salamov A.A."/>
            <person name="Bradshaw R.E."/>
            <person name="Ciuffetti L."/>
            <person name="Hamelin R.C."/>
            <person name="Kema G.H.J."/>
            <person name="Lawrence C."/>
            <person name="Scott J.A."/>
            <person name="Spatafora J.W."/>
            <person name="Turgeon B.G."/>
            <person name="de Wit P.J.G.M."/>
            <person name="Zhong S."/>
            <person name="Goodwin S.B."/>
            <person name="Grigoriev I.V."/>
        </authorList>
    </citation>
    <scope>NUCLEOTIDE SEQUENCE [LARGE SCALE GENOMIC DNA]</scope>
    <source>
        <strain evidence="5">C5 / ATCC 48332 / race O</strain>
    </source>
</reference>
<dbReference type="PROSITE" id="PS50048">
    <property type="entry name" value="ZN2_CY6_FUNGAL_2"/>
    <property type="match status" value="1"/>
</dbReference>
<evidence type="ECO:0000256" key="1">
    <source>
        <dbReference type="ARBA" id="ARBA00023242"/>
    </source>
</evidence>
<reference evidence="5" key="2">
    <citation type="journal article" date="2013" name="PLoS Genet.">
        <title>Comparative genome structure, secondary metabolite, and effector coding capacity across Cochliobolus pathogens.</title>
        <authorList>
            <person name="Condon B.J."/>
            <person name="Leng Y."/>
            <person name="Wu D."/>
            <person name="Bushley K.E."/>
            <person name="Ohm R.A."/>
            <person name="Otillar R."/>
            <person name="Martin J."/>
            <person name="Schackwitz W."/>
            <person name="Grimwood J."/>
            <person name="MohdZainudin N."/>
            <person name="Xue C."/>
            <person name="Wang R."/>
            <person name="Manning V.A."/>
            <person name="Dhillon B."/>
            <person name="Tu Z.J."/>
            <person name="Steffenson B.J."/>
            <person name="Salamov A."/>
            <person name="Sun H."/>
            <person name="Lowry S."/>
            <person name="LaButti K."/>
            <person name="Han J."/>
            <person name="Copeland A."/>
            <person name="Lindquist E."/>
            <person name="Barry K."/>
            <person name="Schmutz J."/>
            <person name="Baker S.E."/>
            <person name="Ciuffetti L.M."/>
            <person name="Grigoriev I.V."/>
            <person name="Zhong S."/>
            <person name="Turgeon B.G."/>
        </authorList>
    </citation>
    <scope>NUCLEOTIDE SEQUENCE [LARGE SCALE GENOMIC DNA]</scope>
    <source>
        <strain evidence="5">C5 / ATCC 48332 / race O</strain>
    </source>
</reference>
<organism evidence="4 5">
    <name type="scientific">Cochliobolus heterostrophus (strain C5 / ATCC 48332 / race O)</name>
    <name type="common">Southern corn leaf blight fungus</name>
    <name type="synonym">Bipolaris maydis</name>
    <dbReference type="NCBI Taxonomy" id="701091"/>
    <lineage>
        <taxon>Eukaryota</taxon>
        <taxon>Fungi</taxon>
        <taxon>Dikarya</taxon>
        <taxon>Ascomycota</taxon>
        <taxon>Pezizomycotina</taxon>
        <taxon>Dothideomycetes</taxon>
        <taxon>Pleosporomycetidae</taxon>
        <taxon>Pleosporales</taxon>
        <taxon>Pleosporineae</taxon>
        <taxon>Pleosporaceae</taxon>
        <taxon>Bipolaris</taxon>
    </lineage>
</organism>
<dbReference type="OMA" id="CITTMEG"/>
<name>M2VDZ2_COCH5</name>
<feature type="domain" description="Zn(2)-C6 fungal-type" evidence="3">
    <location>
        <begin position="24"/>
        <end position="61"/>
    </location>
</feature>
<dbReference type="CDD" id="cd00067">
    <property type="entry name" value="GAL4"/>
    <property type="match status" value="1"/>
</dbReference>
<dbReference type="GO" id="GO:0000981">
    <property type="term" value="F:DNA-binding transcription factor activity, RNA polymerase II-specific"/>
    <property type="evidence" value="ECO:0007669"/>
    <property type="project" value="InterPro"/>
</dbReference>
<evidence type="ECO:0000256" key="2">
    <source>
        <dbReference type="SAM" id="MobiDB-lite"/>
    </source>
</evidence>
<dbReference type="Gene3D" id="4.10.240.10">
    <property type="entry name" value="Zn(2)-C6 fungal-type DNA-binding domain"/>
    <property type="match status" value="1"/>
</dbReference>
<dbReference type="SUPFAM" id="SSF57701">
    <property type="entry name" value="Zn2/Cys6 DNA-binding domain"/>
    <property type="match status" value="1"/>
</dbReference>
<dbReference type="InterPro" id="IPR001138">
    <property type="entry name" value="Zn2Cys6_DnaBD"/>
</dbReference>
<dbReference type="Proteomes" id="UP000016936">
    <property type="component" value="Unassembled WGS sequence"/>
</dbReference>